<keyword evidence="1" id="KW-0812">Transmembrane</keyword>
<feature type="transmembrane region" description="Helical" evidence="1">
    <location>
        <begin position="13"/>
        <end position="37"/>
    </location>
</feature>
<organism evidence="2 3">
    <name type="scientific">Oopsacas minuta</name>
    <dbReference type="NCBI Taxonomy" id="111878"/>
    <lineage>
        <taxon>Eukaryota</taxon>
        <taxon>Metazoa</taxon>
        <taxon>Porifera</taxon>
        <taxon>Hexactinellida</taxon>
        <taxon>Hexasterophora</taxon>
        <taxon>Lyssacinosida</taxon>
        <taxon>Leucopsacidae</taxon>
        <taxon>Oopsacas</taxon>
    </lineage>
</organism>
<comment type="caution">
    <text evidence="2">The sequence shown here is derived from an EMBL/GenBank/DDBJ whole genome shotgun (WGS) entry which is preliminary data.</text>
</comment>
<evidence type="ECO:0008006" key="4">
    <source>
        <dbReference type="Google" id="ProtNLM"/>
    </source>
</evidence>
<accession>A0AAV7JEB2</accession>
<protein>
    <recommendedName>
        <fullName evidence="4">DUF4371 domain-containing protein</fullName>
    </recommendedName>
</protein>
<dbReference type="SUPFAM" id="SSF53098">
    <property type="entry name" value="Ribonuclease H-like"/>
    <property type="match status" value="1"/>
</dbReference>
<gene>
    <name evidence="2" type="ORF">LOD99_9018</name>
</gene>
<sequence length="361" mass="40404">MSFYWKDSPPFRLIVFFSFCPSFFLIVLICPCYFVILAKPTNMAKRKCSFRFEFSQEFSFIQSSNKGNNFAYCTICNVDIILASAGISSVKKHIDMIKHSSSQQMITSTQSLGLFIKERYSPISSKISAAEGTFAFHTVKHHHSFRTMDCTSNLLSVCFSDSDIAINFHSARTKTEAIITGVLAPMSIEEVLSELQTGIAISLSTDASNHTELKTFPIIIRYFNSSGVQNKLLDFVHLQDEKSKHVAEMLLDVITKYGLNPEKMIAFCADNAPVNFGGINRAEGDNVFTKLKQIKSKLIPVGCPSHLVHKSAQIAGERALSVDIESIVAKISSFLSGEKSGVLQRHQRFIEFCDFLELHYL</sequence>
<keyword evidence="1" id="KW-0472">Membrane</keyword>
<dbReference type="Proteomes" id="UP001165289">
    <property type="component" value="Unassembled WGS sequence"/>
</dbReference>
<proteinExistence type="predicted"/>
<keyword evidence="3" id="KW-1185">Reference proteome</keyword>
<dbReference type="PANTHER" id="PTHR37162">
    <property type="entry name" value="HAT FAMILY DIMERISATION DOMAINCONTAINING PROTEIN-RELATED"/>
    <property type="match status" value="1"/>
</dbReference>
<evidence type="ECO:0000256" key="1">
    <source>
        <dbReference type="SAM" id="Phobius"/>
    </source>
</evidence>
<dbReference type="PANTHER" id="PTHR37162:SF10">
    <property type="entry name" value="DUF4371 DOMAIN-CONTAINING PROTEIN"/>
    <property type="match status" value="1"/>
</dbReference>
<evidence type="ECO:0000313" key="2">
    <source>
        <dbReference type="EMBL" id="KAI6647019.1"/>
    </source>
</evidence>
<name>A0AAV7JEB2_9METZ</name>
<dbReference type="EMBL" id="JAKMXF010000348">
    <property type="protein sequence ID" value="KAI6647019.1"/>
    <property type="molecule type" value="Genomic_DNA"/>
</dbReference>
<evidence type="ECO:0000313" key="3">
    <source>
        <dbReference type="Proteomes" id="UP001165289"/>
    </source>
</evidence>
<reference evidence="2 3" key="1">
    <citation type="journal article" date="2023" name="BMC Biol.">
        <title>The compact genome of the sponge Oopsacas minuta (Hexactinellida) is lacking key metazoan core genes.</title>
        <authorList>
            <person name="Santini S."/>
            <person name="Schenkelaars Q."/>
            <person name="Jourda C."/>
            <person name="Duchesne M."/>
            <person name="Belahbib H."/>
            <person name="Rocher C."/>
            <person name="Selva M."/>
            <person name="Riesgo A."/>
            <person name="Vervoort M."/>
            <person name="Leys S.P."/>
            <person name="Kodjabachian L."/>
            <person name="Le Bivic A."/>
            <person name="Borchiellini C."/>
            <person name="Claverie J.M."/>
            <person name="Renard E."/>
        </authorList>
    </citation>
    <scope>NUCLEOTIDE SEQUENCE [LARGE SCALE GENOMIC DNA]</scope>
    <source>
        <strain evidence="2">SPO-2</strain>
    </source>
</reference>
<dbReference type="AlphaFoldDB" id="A0AAV7JEB2"/>
<keyword evidence="1" id="KW-1133">Transmembrane helix</keyword>
<dbReference type="InterPro" id="IPR012337">
    <property type="entry name" value="RNaseH-like_sf"/>
</dbReference>